<sequence length="215" mass="24325">MASLSDEELKQRLLRLLEEDEEFRPAVAGLVGLREILEELRWLRRKSLEHDKRFEAIEEKLSEHDGKLDEINKRLSNVEMSPGALTESLYARMIWEDLREEIRETGEKILHRQRNARLDGENIDLLLVTDRAVYVVEAKLKPKIGDVGALLAKAELAAKHYPDKRRIAPVLAGAMIGAEVAAYAARKGGTRLHVLNHDHAGAAPSLSWFIATQPR</sequence>
<evidence type="ECO:0000313" key="2">
    <source>
        <dbReference type="Proteomes" id="UP001341135"/>
    </source>
</evidence>
<evidence type="ECO:0008006" key="3">
    <source>
        <dbReference type="Google" id="ProtNLM"/>
    </source>
</evidence>
<protein>
    <recommendedName>
        <fullName evidence="3">DUF3782 domain-containing protein</fullName>
    </recommendedName>
</protein>
<name>A0ABM8IW97_9CREN</name>
<dbReference type="RefSeq" id="WP_338248586.1">
    <property type="nucleotide sequence ID" value="NZ_AP028907.1"/>
</dbReference>
<reference evidence="1 2" key="1">
    <citation type="submission" date="2023-09" db="EMBL/GenBank/DDBJ databases">
        <title>Pyrofollis japonicus gen. nov. sp. nov., a novel member of the family Pyrodictiaceae isolated from the Iheya North hydrothermal field.</title>
        <authorList>
            <person name="Miyazaki U."/>
            <person name="Sanari M."/>
            <person name="Tame A."/>
            <person name="Kitajima M."/>
            <person name="Okamoto A."/>
            <person name="Sawayama S."/>
            <person name="Miyazaki J."/>
            <person name="Takai K."/>
            <person name="Nakagawa S."/>
        </authorList>
    </citation>
    <scope>NUCLEOTIDE SEQUENCE [LARGE SCALE GENOMIC DNA]</scope>
    <source>
        <strain evidence="1 2">AV2</strain>
    </source>
</reference>
<dbReference type="SUPFAM" id="SSF52980">
    <property type="entry name" value="Restriction endonuclease-like"/>
    <property type="match status" value="1"/>
</dbReference>
<dbReference type="EMBL" id="AP028907">
    <property type="protein sequence ID" value="BES81836.1"/>
    <property type="molecule type" value="Genomic_DNA"/>
</dbReference>
<dbReference type="GeneID" id="89289415"/>
<dbReference type="Proteomes" id="UP001341135">
    <property type="component" value="Chromosome"/>
</dbReference>
<proteinExistence type="predicted"/>
<gene>
    <name evidence="1" type="ORF">PABY_14030</name>
</gene>
<organism evidence="1 2">
    <name type="scientific">Pyrodictium abyssi</name>
    <dbReference type="NCBI Taxonomy" id="54256"/>
    <lineage>
        <taxon>Archaea</taxon>
        <taxon>Thermoproteota</taxon>
        <taxon>Thermoprotei</taxon>
        <taxon>Desulfurococcales</taxon>
        <taxon>Pyrodictiaceae</taxon>
        <taxon>Pyrodictium</taxon>
    </lineage>
</organism>
<keyword evidence="2" id="KW-1185">Reference proteome</keyword>
<accession>A0ABM8IW97</accession>
<dbReference type="PANTHER" id="PTHR34314">
    <property type="entry name" value="CRENARCHAEAL PROTEIN, PUTATIVE-RELATED"/>
    <property type="match status" value="1"/>
</dbReference>
<evidence type="ECO:0000313" key="1">
    <source>
        <dbReference type="EMBL" id="BES81836.1"/>
    </source>
</evidence>
<dbReference type="InterPro" id="IPR011335">
    <property type="entry name" value="Restrct_endonuc-II-like"/>
</dbReference>
<dbReference type="PANTHER" id="PTHR34314:SF6">
    <property type="entry name" value="DUF3782 DOMAIN-CONTAINING PROTEIN"/>
    <property type="match status" value="1"/>
</dbReference>